<evidence type="ECO:0000313" key="12">
    <source>
        <dbReference type="Proteomes" id="UP000228535"/>
    </source>
</evidence>
<dbReference type="Gene3D" id="2.170.130.10">
    <property type="entry name" value="TonB-dependent receptor, plug domain"/>
    <property type="match status" value="1"/>
</dbReference>
<dbReference type="InterPro" id="IPR023996">
    <property type="entry name" value="TonB-dep_OMP_SusC/RagA"/>
</dbReference>
<dbReference type="Gene3D" id="2.60.40.1120">
    <property type="entry name" value="Carboxypeptidase-like, regulatory domain"/>
    <property type="match status" value="1"/>
</dbReference>
<dbReference type="NCBIfam" id="TIGR04056">
    <property type="entry name" value="OMP_RagA_SusC"/>
    <property type="match status" value="1"/>
</dbReference>
<feature type="domain" description="TonB-dependent receptor plug" evidence="9">
    <location>
        <begin position="118"/>
        <end position="241"/>
    </location>
</feature>
<dbReference type="OrthoDB" id="9768177at2"/>
<reference evidence="11 12" key="1">
    <citation type="submission" date="2017-11" db="EMBL/GenBank/DDBJ databases">
        <title>Genomic Encyclopedia of Archaeal and Bacterial Type Strains, Phase II (KMG-II): From Individual Species to Whole Genera.</title>
        <authorList>
            <person name="Goeker M."/>
        </authorList>
    </citation>
    <scope>NUCLEOTIDE SEQUENCE [LARGE SCALE GENOMIC DNA]</scope>
    <source>
        <strain evidence="11 12">DSM 11115</strain>
    </source>
</reference>
<evidence type="ECO:0000256" key="3">
    <source>
        <dbReference type="ARBA" id="ARBA00022452"/>
    </source>
</evidence>
<feature type="chain" id="PRO_5015006439" evidence="8">
    <location>
        <begin position="22"/>
        <end position="1079"/>
    </location>
</feature>
<keyword evidence="8" id="KW-0732">Signal</keyword>
<dbReference type="NCBIfam" id="TIGR04057">
    <property type="entry name" value="SusC_RagA_signa"/>
    <property type="match status" value="1"/>
</dbReference>
<evidence type="ECO:0000313" key="11">
    <source>
        <dbReference type="EMBL" id="PJJ47924.1"/>
    </source>
</evidence>
<dbReference type="Pfam" id="PF07715">
    <property type="entry name" value="Plug"/>
    <property type="match status" value="1"/>
</dbReference>
<dbReference type="Gene3D" id="2.40.170.20">
    <property type="entry name" value="TonB-dependent receptor, beta-barrel domain"/>
    <property type="match status" value="1"/>
</dbReference>
<dbReference type="RefSeq" id="WP_100338848.1">
    <property type="nucleotide sequence ID" value="NZ_PGFA01000005.1"/>
</dbReference>
<accession>A0A2M9AQE7</accession>
<dbReference type="InterPro" id="IPR023997">
    <property type="entry name" value="TonB-dep_OMP_SusC/RagA_CS"/>
</dbReference>
<dbReference type="EMBL" id="PGFA01000005">
    <property type="protein sequence ID" value="PJJ47924.1"/>
    <property type="molecule type" value="Genomic_DNA"/>
</dbReference>
<evidence type="ECO:0000256" key="1">
    <source>
        <dbReference type="ARBA" id="ARBA00004571"/>
    </source>
</evidence>
<dbReference type="AlphaFoldDB" id="A0A2M9AQE7"/>
<dbReference type="Proteomes" id="UP000228535">
    <property type="component" value="Unassembled WGS sequence"/>
</dbReference>
<dbReference type="InterPro" id="IPR008969">
    <property type="entry name" value="CarboxyPept-like_regulatory"/>
</dbReference>
<feature type="signal peptide" evidence="8">
    <location>
        <begin position="1"/>
        <end position="21"/>
    </location>
</feature>
<dbReference type="SUPFAM" id="SSF56935">
    <property type="entry name" value="Porins"/>
    <property type="match status" value="1"/>
</dbReference>
<sequence length="1079" mass="116290">MKKLLLLSLFLSLTLIGSAWAQNRVISGRVLDVTTNEGLPGVSVLVKGTSVGTATNAEGTYTLSVPADATTLIFKQLGYGSQERAITNSNTIDVTLSVNTEELSEVVVTALGVSREKRALGYAIAEIKPDQLVQKSEPDALRALAGKVTGVSVTSASSTPGGSTRIIIRGNTSLTRTNGPLFIIDGVPFDNRQFDSDDVLVEGTVNSNRAIDIDPNNIESQTILKGGAAAALYGSRAAGGVIIITTKTGSSARGAKGIQLGYTSSFSLEKVAGLPDYQNSYGTGANFVGPFTTNGSWGPRFGSPEAPVSIPHPQAGNANFPNIPAGTTIPYQAAPNNVKDFFDTGRQFDNSITLTGNSDNAKFAAVLSRSDNTGIIPNSSFVRNNVSAGGSGFYNKFTIGGNVTYTNSDQRGPLIGGSSAQGGSSALSRLMFMPRNLDLQNLPNTDPITNGSVFGWLSTQADNPIWSTTNNSYTSRVDRIASSITGSYAIKEWLTLAYRGGLNTYTDSRRSTIRPGNTGKYGTGRIVEDHLQNTELEQTVSLTFDKNLTEDISLRALIGNQINQRQFEAASFLGTGIIIFGIDNLGNTTAVQPYGPQFQKKRLMGLLSEATLGYKDWAFLTGKLRRDQSSTLNKNGEIGNTGRGYFYYAVEGSWVFSEALKLDLPWFSSGKVRANYSRVGNDADPYSAGLTRYINNPRYGNNVGTTDFPFGGVPALALSSQIGNPALTPEFTNEWEFGADLNFLKNRLIINTSVYDRRTTNQIGEVTLPSATGYGVLLTNFGEISNKGIELAATVIPVDLRGFRWTSTFNFTHNKNMVESLTDGLDLLVIEPGFGSGLIQPILQPGQPYGALYGSNADRDDQGNLLIDPSTGRLIPALNPKILGNPNPQFQMGFINQFTYKGLTLNTLIDYRKGGSIYSTTLQQELGRGVTRDTEDRERLVVIKGVKGDPNTHQPLRDADGNTIPNNTAISINDYYFGVGSAALSGTAEQSLYDATTVRLREITLGYDLPKSLLQKTPFGSINVSLSGRNLWWYSPNIPKYTNFDPETSTYNSGSNVQGIEYTNSPSVRRYGINLRVNF</sequence>
<evidence type="ECO:0000259" key="10">
    <source>
        <dbReference type="Pfam" id="PF14905"/>
    </source>
</evidence>
<keyword evidence="4 7" id="KW-0812">Transmembrane</keyword>
<comment type="subcellular location">
    <subcellularLocation>
        <location evidence="1 7">Cell outer membrane</location>
        <topology evidence="1 7">Multi-pass membrane protein</topology>
    </subcellularLocation>
</comment>
<keyword evidence="6 7" id="KW-0998">Cell outer membrane</keyword>
<comment type="similarity">
    <text evidence="7">Belongs to the TonB-dependent receptor family.</text>
</comment>
<dbReference type="GO" id="GO:0009279">
    <property type="term" value="C:cell outer membrane"/>
    <property type="evidence" value="ECO:0007669"/>
    <property type="project" value="UniProtKB-SubCell"/>
</dbReference>
<name>A0A2M9AQE7_9BACT</name>
<evidence type="ECO:0000259" key="9">
    <source>
        <dbReference type="Pfam" id="PF07715"/>
    </source>
</evidence>
<dbReference type="InterPro" id="IPR039426">
    <property type="entry name" value="TonB-dep_rcpt-like"/>
</dbReference>
<feature type="domain" description="Outer membrane protein beta-barrel" evidence="10">
    <location>
        <begin position="719"/>
        <end position="820"/>
    </location>
</feature>
<dbReference type="InterPro" id="IPR036942">
    <property type="entry name" value="Beta-barrel_TonB_sf"/>
</dbReference>
<dbReference type="InterPro" id="IPR012910">
    <property type="entry name" value="Plug_dom"/>
</dbReference>
<evidence type="ECO:0000256" key="8">
    <source>
        <dbReference type="SAM" id="SignalP"/>
    </source>
</evidence>
<evidence type="ECO:0000256" key="7">
    <source>
        <dbReference type="PROSITE-ProRule" id="PRU01360"/>
    </source>
</evidence>
<keyword evidence="5 7" id="KW-0472">Membrane</keyword>
<gene>
    <name evidence="11" type="ORF">CLV45_4614</name>
</gene>
<dbReference type="Pfam" id="PF14905">
    <property type="entry name" value="OMP_b-brl_3"/>
    <property type="match status" value="1"/>
</dbReference>
<organism evidence="11 12">
    <name type="scientific">Hymenobacter chitinivorans DSM 11115</name>
    <dbReference type="NCBI Taxonomy" id="1121954"/>
    <lineage>
        <taxon>Bacteria</taxon>
        <taxon>Pseudomonadati</taxon>
        <taxon>Bacteroidota</taxon>
        <taxon>Cytophagia</taxon>
        <taxon>Cytophagales</taxon>
        <taxon>Hymenobacteraceae</taxon>
        <taxon>Hymenobacter</taxon>
    </lineage>
</organism>
<dbReference type="InterPro" id="IPR041700">
    <property type="entry name" value="OMP_b-brl_3"/>
</dbReference>
<keyword evidence="12" id="KW-1185">Reference proteome</keyword>
<dbReference type="InterPro" id="IPR037066">
    <property type="entry name" value="Plug_dom_sf"/>
</dbReference>
<proteinExistence type="inferred from homology"/>
<comment type="caution">
    <text evidence="11">The sequence shown here is derived from an EMBL/GenBank/DDBJ whole genome shotgun (WGS) entry which is preliminary data.</text>
</comment>
<protein>
    <submittedName>
        <fullName evidence="11">TonB-linked SusC/RagA family outer membrane protein</fullName>
    </submittedName>
</protein>
<evidence type="ECO:0000256" key="4">
    <source>
        <dbReference type="ARBA" id="ARBA00022692"/>
    </source>
</evidence>
<keyword evidence="3 7" id="KW-1134">Transmembrane beta strand</keyword>
<dbReference type="SUPFAM" id="SSF49464">
    <property type="entry name" value="Carboxypeptidase regulatory domain-like"/>
    <property type="match status" value="1"/>
</dbReference>
<dbReference type="PROSITE" id="PS52016">
    <property type="entry name" value="TONB_DEPENDENT_REC_3"/>
    <property type="match status" value="1"/>
</dbReference>
<evidence type="ECO:0000256" key="5">
    <source>
        <dbReference type="ARBA" id="ARBA00023136"/>
    </source>
</evidence>
<evidence type="ECO:0000256" key="6">
    <source>
        <dbReference type="ARBA" id="ARBA00023237"/>
    </source>
</evidence>
<dbReference type="Pfam" id="PF13715">
    <property type="entry name" value="CarbopepD_reg_2"/>
    <property type="match status" value="1"/>
</dbReference>
<keyword evidence="2 7" id="KW-0813">Transport</keyword>
<evidence type="ECO:0000256" key="2">
    <source>
        <dbReference type="ARBA" id="ARBA00022448"/>
    </source>
</evidence>